<comment type="caution">
    <text evidence="1">The sequence shown here is derived from an EMBL/GenBank/DDBJ whole genome shotgun (WGS) entry which is preliminary data.</text>
</comment>
<dbReference type="InterPro" id="IPR016024">
    <property type="entry name" value="ARM-type_fold"/>
</dbReference>
<accession>A0A9D9GWS4</accession>
<dbReference type="AlphaFoldDB" id="A0A9D9GWS4"/>
<gene>
    <name evidence="1" type="ORF">IAC58_01030</name>
</gene>
<sequence length="226" mass="27227">MQENEFSSLLNDLKSKANESLALFNKKIINSKLEFLGLYTKELKSIANKYKNIDINTFELNRYYEINFLYFYIYLKRTKDLNLQLDFIKNNLQYIDTWAIVDQTSSLLVDYKLETSKYLLSFDDEYLLRYAYVCLLKFTKDPKNIDYILSLLKNDKRYYVIMSEAWLLSYCFINDFNKTYSFYINNNNLNKEILLIGIQKAIDSYRVSKENKLKLKELRKEIRNDK</sequence>
<reference evidence="1" key="1">
    <citation type="submission" date="2020-10" db="EMBL/GenBank/DDBJ databases">
        <authorList>
            <person name="Gilroy R."/>
        </authorList>
    </citation>
    <scope>NUCLEOTIDE SEQUENCE</scope>
    <source>
        <strain evidence="1">11159</strain>
    </source>
</reference>
<name>A0A9D9GWS4_9BACL</name>
<evidence type="ECO:0000313" key="2">
    <source>
        <dbReference type="Proteomes" id="UP000823613"/>
    </source>
</evidence>
<dbReference type="InterPro" id="IPR014825">
    <property type="entry name" value="DNA_alkylation"/>
</dbReference>
<proteinExistence type="predicted"/>
<reference evidence="1" key="2">
    <citation type="journal article" date="2021" name="PeerJ">
        <title>Extensive microbial diversity within the chicken gut microbiome revealed by metagenomics and culture.</title>
        <authorList>
            <person name="Gilroy R."/>
            <person name="Ravi A."/>
            <person name="Getino M."/>
            <person name="Pursley I."/>
            <person name="Horton D.L."/>
            <person name="Alikhan N.F."/>
            <person name="Baker D."/>
            <person name="Gharbi K."/>
            <person name="Hall N."/>
            <person name="Watson M."/>
            <person name="Adriaenssens E.M."/>
            <person name="Foster-Nyarko E."/>
            <person name="Jarju S."/>
            <person name="Secka A."/>
            <person name="Antonio M."/>
            <person name="Oren A."/>
            <person name="Chaudhuri R.R."/>
            <person name="La Ragione R."/>
            <person name="Hildebrand F."/>
            <person name="Pallen M.J."/>
        </authorList>
    </citation>
    <scope>NUCLEOTIDE SEQUENCE</scope>
    <source>
        <strain evidence="1">11159</strain>
    </source>
</reference>
<dbReference type="Gene3D" id="1.25.10.90">
    <property type="match status" value="1"/>
</dbReference>
<dbReference type="EMBL" id="JADIMY010000017">
    <property type="protein sequence ID" value="MBO8427132.1"/>
    <property type="molecule type" value="Genomic_DNA"/>
</dbReference>
<dbReference type="Proteomes" id="UP000823613">
    <property type="component" value="Unassembled WGS sequence"/>
</dbReference>
<dbReference type="SUPFAM" id="SSF48371">
    <property type="entry name" value="ARM repeat"/>
    <property type="match status" value="1"/>
</dbReference>
<evidence type="ECO:0000313" key="1">
    <source>
        <dbReference type="EMBL" id="MBO8427132.1"/>
    </source>
</evidence>
<organism evidence="1 2">
    <name type="scientific">Candidatus Onthovivens merdipullorum</name>
    <dbReference type="NCBI Taxonomy" id="2840889"/>
    <lineage>
        <taxon>Bacteria</taxon>
        <taxon>Bacillati</taxon>
        <taxon>Bacillota</taxon>
        <taxon>Bacilli</taxon>
        <taxon>Bacillales</taxon>
        <taxon>Candidatus Onthovivens</taxon>
    </lineage>
</organism>
<dbReference type="Pfam" id="PF08713">
    <property type="entry name" value="DNA_alkylation"/>
    <property type="match status" value="1"/>
</dbReference>
<protein>
    <submittedName>
        <fullName evidence="1">DNA alkylation repair protein</fullName>
    </submittedName>
</protein>